<dbReference type="SUPFAM" id="SSF47446">
    <property type="entry name" value="Signal peptide-binding domain"/>
    <property type="match status" value="1"/>
</dbReference>
<dbReference type="Proteomes" id="UP000247715">
    <property type="component" value="Unassembled WGS sequence"/>
</dbReference>
<feature type="domain" description="SRP54-type proteins GTP-binding" evidence="12">
    <location>
        <begin position="101"/>
        <end position="297"/>
    </location>
</feature>
<gene>
    <name evidence="10 15" type="primary">ffh</name>
    <name evidence="14" type="ORF">BCF88_1145</name>
    <name evidence="15" type="ORF">NCTC10135_00607</name>
</gene>
<proteinExistence type="inferred from homology"/>
<comment type="subunit">
    <text evidence="10">Part of the signal recognition particle protein translocation system, which is composed of SRP and FtsY.</text>
</comment>
<reference evidence="15" key="2">
    <citation type="submission" date="2018-06" db="EMBL/GenBank/DDBJ databases">
        <authorList>
            <consortium name="Pathogen Informatics"/>
            <person name="Doyle S."/>
        </authorList>
    </citation>
    <scope>NUCLEOTIDE SEQUENCE</scope>
    <source>
        <strain evidence="15">NCTC10135</strain>
    </source>
</reference>
<evidence type="ECO:0000256" key="8">
    <source>
        <dbReference type="ARBA" id="ARBA00023274"/>
    </source>
</evidence>
<dbReference type="SUPFAM" id="SSF52540">
    <property type="entry name" value="P-loop containing nucleoside triphosphate hydrolases"/>
    <property type="match status" value="1"/>
</dbReference>
<evidence type="ECO:0000313" key="14">
    <source>
        <dbReference type="EMBL" id="PYF42213.1"/>
    </source>
</evidence>
<protein>
    <recommendedName>
        <fullName evidence="10">Signal recognition particle protein</fullName>
        <ecNumber evidence="10">3.6.5.4</ecNumber>
    </recommendedName>
    <alternativeName>
        <fullName evidence="10">Fifty-four homolog</fullName>
    </alternativeName>
</protein>
<dbReference type="InterPro" id="IPR013822">
    <property type="entry name" value="Signal_recog_particl_SRP54_hlx"/>
</dbReference>
<dbReference type="NCBIfam" id="TIGR00959">
    <property type="entry name" value="ffh"/>
    <property type="match status" value="1"/>
</dbReference>
<keyword evidence="5 10" id="KW-0694">RNA-binding</keyword>
<evidence type="ECO:0000259" key="12">
    <source>
        <dbReference type="SMART" id="SM00962"/>
    </source>
</evidence>
<comment type="similarity">
    <text evidence="1 10">Belongs to the GTP-binding SRP family. SRP54 subfamily.</text>
</comment>
<evidence type="ECO:0000256" key="7">
    <source>
        <dbReference type="ARBA" id="ARBA00023135"/>
    </source>
</evidence>
<dbReference type="AlphaFoldDB" id="A0A318U5K8"/>
<evidence type="ECO:0000256" key="3">
    <source>
        <dbReference type="ARBA" id="ARBA00022741"/>
    </source>
</evidence>
<dbReference type="HAMAP" id="MF_00306">
    <property type="entry name" value="SRP54"/>
    <property type="match status" value="1"/>
</dbReference>
<comment type="domain">
    <text evidence="10">Composed of three domains: the N-terminal N domain, which is responsible for interactions with the ribosome, the central G domain, which binds GTP, and the C-terminal M domain, which binds the RNA and the signal sequence of the RNC.</text>
</comment>
<comment type="subcellular location">
    <subcellularLocation>
        <location evidence="10">Cytoplasm</location>
    </subcellularLocation>
    <text evidence="10">The SRP-RNC complex is targeted to the cytoplasmic membrane.</text>
</comment>
<dbReference type="GO" id="GO:0003924">
    <property type="term" value="F:GTPase activity"/>
    <property type="evidence" value="ECO:0007669"/>
    <property type="project" value="UniProtKB-UniRule"/>
</dbReference>
<comment type="catalytic activity">
    <reaction evidence="9 10">
        <text>GTP + H2O = GDP + phosphate + H(+)</text>
        <dbReference type="Rhea" id="RHEA:19669"/>
        <dbReference type="ChEBI" id="CHEBI:15377"/>
        <dbReference type="ChEBI" id="CHEBI:15378"/>
        <dbReference type="ChEBI" id="CHEBI:37565"/>
        <dbReference type="ChEBI" id="CHEBI:43474"/>
        <dbReference type="ChEBI" id="CHEBI:58189"/>
        <dbReference type="EC" id="3.6.5.4"/>
    </reaction>
</comment>
<dbReference type="InterPro" id="IPR003593">
    <property type="entry name" value="AAA+_ATPase"/>
</dbReference>
<keyword evidence="7 10" id="KW-0733">Signal recognition particle</keyword>
<feature type="domain" description="AAA+ ATPase" evidence="11">
    <location>
        <begin position="100"/>
        <end position="302"/>
    </location>
</feature>
<dbReference type="GO" id="GO:0048500">
    <property type="term" value="C:signal recognition particle"/>
    <property type="evidence" value="ECO:0007669"/>
    <property type="project" value="UniProtKB-UniRule"/>
</dbReference>
<keyword evidence="3 10" id="KW-0547">Nucleotide-binding</keyword>
<evidence type="ECO:0000313" key="15">
    <source>
        <dbReference type="EMBL" id="SYV90097.1"/>
    </source>
</evidence>
<dbReference type="PANTHER" id="PTHR11564:SF5">
    <property type="entry name" value="SIGNAL RECOGNITION PARTICLE SUBUNIT SRP54"/>
    <property type="match status" value="1"/>
</dbReference>
<evidence type="ECO:0000259" key="13">
    <source>
        <dbReference type="SMART" id="SM00963"/>
    </source>
</evidence>
<dbReference type="GO" id="GO:0006614">
    <property type="term" value="P:SRP-dependent cotranslational protein targeting to membrane"/>
    <property type="evidence" value="ECO:0007669"/>
    <property type="project" value="InterPro"/>
</dbReference>
<evidence type="ECO:0000256" key="10">
    <source>
        <dbReference type="HAMAP-Rule" id="MF_00306"/>
    </source>
</evidence>
<dbReference type="CDD" id="cd18539">
    <property type="entry name" value="SRP_G"/>
    <property type="match status" value="1"/>
</dbReference>
<dbReference type="Pfam" id="PF00448">
    <property type="entry name" value="SRP54"/>
    <property type="match status" value="1"/>
</dbReference>
<dbReference type="InterPro" id="IPR036891">
    <property type="entry name" value="Signal_recog_part_SRP54_M_sf"/>
</dbReference>
<evidence type="ECO:0000256" key="4">
    <source>
        <dbReference type="ARBA" id="ARBA00022801"/>
    </source>
</evidence>
<dbReference type="InterPro" id="IPR036225">
    <property type="entry name" value="SRP/SRP_N"/>
</dbReference>
<feature type="binding site" evidence="10">
    <location>
        <begin position="108"/>
        <end position="115"/>
    </location>
    <ligand>
        <name>GTP</name>
        <dbReference type="ChEBI" id="CHEBI:37565"/>
    </ligand>
</feature>
<organism evidence="14 16">
    <name type="scientific">Metamycoplasma alkalescens</name>
    <dbReference type="NCBI Taxonomy" id="45363"/>
    <lineage>
        <taxon>Bacteria</taxon>
        <taxon>Bacillati</taxon>
        <taxon>Mycoplasmatota</taxon>
        <taxon>Mycoplasmoidales</taxon>
        <taxon>Metamycoplasmataceae</taxon>
        <taxon>Metamycoplasma</taxon>
    </lineage>
</organism>
<feature type="domain" description="Signal recognition particle SRP54 helical bundle" evidence="13">
    <location>
        <begin position="3"/>
        <end position="88"/>
    </location>
</feature>
<keyword evidence="8 10" id="KW-0687">Ribonucleoprotein</keyword>
<evidence type="ECO:0000256" key="1">
    <source>
        <dbReference type="ARBA" id="ARBA00005450"/>
    </source>
</evidence>
<feature type="binding site" evidence="10">
    <location>
        <begin position="191"/>
        <end position="195"/>
    </location>
    <ligand>
        <name>GTP</name>
        <dbReference type="ChEBI" id="CHEBI:37565"/>
    </ligand>
</feature>
<dbReference type="EMBL" id="LS991949">
    <property type="protein sequence ID" value="SYV90097.1"/>
    <property type="molecule type" value="Genomic_DNA"/>
</dbReference>
<dbReference type="GO" id="GO:0008312">
    <property type="term" value="F:7S RNA binding"/>
    <property type="evidence" value="ECO:0007669"/>
    <property type="project" value="InterPro"/>
</dbReference>
<dbReference type="EMBL" id="QKLP01000014">
    <property type="protein sequence ID" value="PYF42213.1"/>
    <property type="molecule type" value="Genomic_DNA"/>
</dbReference>
<dbReference type="SMART" id="SM00962">
    <property type="entry name" value="SRP54"/>
    <property type="match status" value="1"/>
</dbReference>
<sequence>MFMLNFIQKRIQKSIDKINKKLSINEEDILEILREVKLALLEADVNLEVVKLFIKQVKEKALNSQIIGKLNQQQMVLKIFKDELTNILGNNPIEIKPKAFPTKIMMVGLQGSGKTTTSAKLAFYLRKKGIFKKPLLVGDDIYRPAARDQLDQLAKQNQIDFFTKNENDALLIATESIKKAENFNNDLVIIDTAGRLAIDEDLMQELKEIKRYTKPDYIFLVVDAMSGQDVINSAKKFHEELNLTGTIITKLDSDARGGAALSITHLLNINIAFIGTSEKISGLELFHPDRMADRILGMGDVLSLIEKASEEVDEKMMKKIGYKMISGKFDLNDLMNSLMQIKKLGKMKAILKLIPGMADKVSDEKIDEAENKFKIYTHLINSMTEAEKKNPKLLKNPTRKERIIKGSGRSPREYNMLVNDFERMAKQMKEMASNPQIKNGILNQ</sequence>
<dbReference type="InterPro" id="IPR004780">
    <property type="entry name" value="SRP"/>
</dbReference>
<dbReference type="InterPro" id="IPR000897">
    <property type="entry name" value="SRP54_GTPase_dom"/>
</dbReference>
<evidence type="ECO:0000313" key="17">
    <source>
        <dbReference type="Proteomes" id="UP000259864"/>
    </source>
</evidence>
<dbReference type="SMART" id="SM00963">
    <property type="entry name" value="SRP54_N"/>
    <property type="match status" value="1"/>
</dbReference>
<dbReference type="PANTHER" id="PTHR11564">
    <property type="entry name" value="SIGNAL RECOGNITION PARTICLE 54K PROTEIN SRP54"/>
    <property type="match status" value="1"/>
</dbReference>
<feature type="binding site" evidence="10">
    <location>
        <begin position="249"/>
        <end position="252"/>
    </location>
    <ligand>
        <name>GTP</name>
        <dbReference type="ChEBI" id="CHEBI:37565"/>
    </ligand>
</feature>
<dbReference type="Gene3D" id="1.20.120.140">
    <property type="entry name" value="Signal recognition particle SRP54, nucleotide-binding domain"/>
    <property type="match status" value="1"/>
</dbReference>
<name>A0A318U5K8_9BACT</name>
<keyword evidence="2 10" id="KW-0963">Cytoplasm</keyword>
<dbReference type="Pfam" id="PF02978">
    <property type="entry name" value="SRP_SPB"/>
    <property type="match status" value="1"/>
</dbReference>
<reference evidence="17" key="3">
    <citation type="submission" date="2018-06" db="EMBL/GenBank/DDBJ databases">
        <authorList>
            <consortium name="Pathogen Informatics"/>
        </authorList>
    </citation>
    <scope>NUCLEOTIDE SEQUENCE [LARGE SCALE GENOMIC DNA]</scope>
    <source>
        <strain evidence="17">NCTC10135</strain>
    </source>
</reference>
<dbReference type="SUPFAM" id="SSF47364">
    <property type="entry name" value="Domain of the SRP/SRP receptor G-proteins"/>
    <property type="match status" value="1"/>
</dbReference>
<dbReference type="STRING" id="1188234.MALK_0210"/>
<dbReference type="Gene3D" id="1.10.260.30">
    <property type="entry name" value="Signal recognition particle, SRP54 subunit, M-domain"/>
    <property type="match status" value="1"/>
</dbReference>
<dbReference type="Proteomes" id="UP000259864">
    <property type="component" value="Chromosome 1"/>
</dbReference>
<dbReference type="InterPro" id="IPR022941">
    <property type="entry name" value="SRP54"/>
</dbReference>
<accession>A0A318U5K8</accession>
<dbReference type="Gene3D" id="3.40.50.300">
    <property type="entry name" value="P-loop containing nucleotide triphosphate hydrolases"/>
    <property type="match status" value="1"/>
</dbReference>
<keyword evidence="6 10" id="KW-0342">GTP-binding</keyword>
<reference evidence="14 16" key="1">
    <citation type="submission" date="2018-06" db="EMBL/GenBank/DDBJ databases">
        <title>Genomic Encyclopedia of Archaeal and Bacterial Type Strains, Phase II (KMG-II): from individual species to whole genera.</title>
        <authorList>
            <person name="Goeker M."/>
        </authorList>
    </citation>
    <scope>NUCLEOTIDE SEQUENCE [LARGE SCALE GENOMIC DNA]</scope>
    <source>
        <strain evidence="14 16">ATCC 29103</strain>
    </source>
</reference>
<evidence type="ECO:0000256" key="6">
    <source>
        <dbReference type="ARBA" id="ARBA00023134"/>
    </source>
</evidence>
<evidence type="ECO:0000256" key="2">
    <source>
        <dbReference type="ARBA" id="ARBA00022490"/>
    </source>
</evidence>
<dbReference type="GO" id="GO:0005525">
    <property type="term" value="F:GTP binding"/>
    <property type="evidence" value="ECO:0007669"/>
    <property type="project" value="UniProtKB-UniRule"/>
</dbReference>
<evidence type="ECO:0000256" key="9">
    <source>
        <dbReference type="ARBA" id="ARBA00048027"/>
    </source>
</evidence>
<dbReference type="EC" id="3.6.5.4" evidence="10"/>
<dbReference type="InterPro" id="IPR004125">
    <property type="entry name" value="Signal_recog_particle_SRP54_M"/>
</dbReference>
<evidence type="ECO:0000256" key="5">
    <source>
        <dbReference type="ARBA" id="ARBA00022884"/>
    </source>
</evidence>
<keyword evidence="4 10" id="KW-0378">Hydrolase</keyword>
<dbReference type="InterPro" id="IPR027417">
    <property type="entry name" value="P-loop_NTPase"/>
</dbReference>
<dbReference type="SMART" id="SM00382">
    <property type="entry name" value="AAA"/>
    <property type="match status" value="1"/>
</dbReference>
<evidence type="ECO:0000313" key="16">
    <source>
        <dbReference type="Proteomes" id="UP000247715"/>
    </source>
</evidence>
<dbReference type="InterPro" id="IPR042101">
    <property type="entry name" value="SRP54_N_sf"/>
</dbReference>
<dbReference type="KEGG" id="mala:NCTC10135_00607"/>
<comment type="function">
    <text evidence="10">Involved in targeting and insertion of nascent membrane proteins into the cytoplasmic membrane. Binds to the hydrophobic signal sequence of the ribosome-nascent chain (RNC) as it emerges from the ribosomes. The SRP-RNC complex is then targeted to the cytoplasmic membrane where it interacts with the SRP receptor FtsY.</text>
</comment>
<dbReference type="Pfam" id="PF02881">
    <property type="entry name" value="SRP54_N"/>
    <property type="match status" value="1"/>
</dbReference>
<evidence type="ECO:0000259" key="11">
    <source>
        <dbReference type="SMART" id="SM00382"/>
    </source>
</evidence>